<proteinExistence type="predicted"/>
<dbReference type="Pfam" id="PF05119">
    <property type="entry name" value="Terminase_4"/>
    <property type="match status" value="1"/>
</dbReference>
<gene>
    <name evidence="1" type="ORF">BN2475_750026</name>
</gene>
<organism evidence="1 2">
    <name type="scientific">Paraburkholderia ribeironis</name>
    <dbReference type="NCBI Taxonomy" id="1247936"/>
    <lineage>
        <taxon>Bacteria</taxon>
        <taxon>Pseudomonadati</taxon>
        <taxon>Pseudomonadota</taxon>
        <taxon>Betaproteobacteria</taxon>
        <taxon>Burkholderiales</taxon>
        <taxon>Burkholderiaceae</taxon>
        <taxon>Paraburkholderia</taxon>
    </lineage>
</organism>
<keyword evidence="2" id="KW-1185">Reference proteome</keyword>
<evidence type="ECO:0000313" key="1">
    <source>
        <dbReference type="EMBL" id="SIT47526.1"/>
    </source>
</evidence>
<dbReference type="Proteomes" id="UP000187012">
    <property type="component" value="Unassembled WGS sequence"/>
</dbReference>
<protein>
    <submittedName>
        <fullName evidence="1">Uncharacterized protein</fullName>
    </submittedName>
</protein>
<reference evidence="1 2" key="1">
    <citation type="submission" date="2016-12" db="EMBL/GenBank/DDBJ databases">
        <authorList>
            <person name="Song W.-J."/>
            <person name="Kurnit D.M."/>
        </authorList>
    </citation>
    <scope>NUCLEOTIDE SEQUENCE [LARGE SCALE GENOMIC DNA]</scope>
    <source>
        <strain evidence="1 2">STM7296</strain>
    </source>
</reference>
<name>A0A1N7SJH9_9BURK</name>
<accession>A0A1N7SJH9</accession>
<dbReference type="STRING" id="1247936.BN2475_750026"/>
<dbReference type="EMBL" id="CYGX02000075">
    <property type="protein sequence ID" value="SIT47526.1"/>
    <property type="molecule type" value="Genomic_DNA"/>
</dbReference>
<dbReference type="AlphaFoldDB" id="A0A1N7SJH9"/>
<evidence type="ECO:0000313" key="2">
    <source>
        <dbReference type="Proteomes" id="UP000187012"/>
    </source>
</evidence>
<sequence length="60" mass="6446">MGSHRARTARGGRAYGGVANRAMLLVQRLANEFGMTPAARARIEADPNGNGEQSKAHSYF</sequence>
<dbReference type="InterPro" id="IPR006448">
    <property type="entry name" value="Phage_term_ssu_P27"/>
</dbReference>